<comment type="caution">
    <text evidence="4">The sequence shown here is derived from an EMBL/GenBank/DDBJ whole genome shotgun (WGS) entry which is preliminary data.</text>
</comment>
<keyword evidence="2" id="KW-0560">Oxidoreductase</keyword>
<dbReference type="InterPro" id="IPR002347">
    <property type="entry name" value="SDR_fam"/>
</dbReference>
<dbReference type="RefSeq" id="WP_188774831.1">
    <property type="nucleotide sequence ID" value="NZ_BMMB01000003.1"/>
</dbReference>
<protein>
    <submittedName>
        <fullName evidence="4">NAD(P)-dependent dehydrogenase (Short-subunit alcohol dehydrogenase family)</fullName>
    </submittedName>
</protein>
<dbReference type="PRINTS" id="PR00080">
    <property type="entry name" value="SDRFAMILY"/>
</dbReference>
<reference evidence="4 5" key="1">
    <citation type="submission" date="2023-07" db="EMBL/GenBank/DDBJ databases">
        <title>Genomic Encyclopedia of Type Strains, Phase IV (KMG-IV): sequencing the most valuable type-strain genomes for metagenomic binning, comparative biology and taxonomic classification.</title>
        <authorList>
            <person name="Goeker M."/>
        </authorList>
    </citation>
    <scope>NUCLEOTIDE SEQUENCE [LARGE SCALE GENOMIC DNA]</scope>
    <source>
        <strain evidence="4 5">DSM 22170</strain>
    </source>
</reference>
<evidence type="ECO:0000313" key="5">
    <source>
        <dbReference type="Proteomes" id="UP001185028"/>
    </source>
</evidence>
<organism evidence="4 5">
    <name type="scientific">Paenibacillus hunanensis</name>
    <dbReference type="NCBI Taxonomy" id="539262"/>
    <lineage>
        <taxon>Bacteria</taxon>
        <taxon>Bacillati</taxon>
        <taxon>Bacillota</taxon>
        <taxon>Bacilli</taxon>
        <taxon>Bacillales</taxon>
        <taxon>Paenibacillaceae</taxon>
        <taxon>Paenibacillus</taxon>
    </lineage>
</organism>
<comment type="similarity">
    <text evidence="1 3">Belongs to the short-chain dehydrogenases/reductases (SDR) family.</text>
</comment>
<dbReference type="SUPFAM" id="SSF51735">
    <property type="entry name" value="NAD(P)-binding Rossmann-fold domains"/>
    <property type="match status" value="1"/>
</dbReference>
<keyword evidence="5" id="KW-1185">Reference proteome</keyword>
<dbReference type="NCBIfam" id="NF004846">
    <property type="entry name" value="PRK06197.1"/>
    <property type="match status" value="1"/>
</dbReference>
<dbReference type="Pfam" id="PF00106">
    <property type="entry name" value="adh_short"/>
    <property type="match status" value="1"/>
</dbReference>
<evidence type="ECO:0000256" key="2">
    <source>
        <dbReference type="ARBA" id="ARBA00023002"/>
    </source>
</evidence>
<dbReference type="Gene3D" id="3.40.50.720">
    <property type="entry name" value="NAD(P)-binding Rossmann-like Domain"/>
    <property type="match status" value="1"/>
</dbReference>
<accession>A0ABU1ISY8</accession>
<evidence type="ECO:0000256" key="1">
    <source>
        <dbReference type="ARBA" id="ARBA00006484"/>
    </source>
</evidence>
<dbReference type="PRINTS" id="PR00081">
    <property type="entry name" value="GDHRDH"/>
</dbReference>
<dbReference type="Proteomes" id="UP001185028">
    <property type="component" value="Unassembled WGS sequence"/>
</dbReference>
<proteinExistence type="inferred from homology"/>
<evidence type="ECO:0000256" key="3">
    <source>
        <dbReference type="RuleBase" id="RU000363"/>
    </source>
</evidence>
<name>A0ABU1ISY8_9BACL</name>
<dbReference type="InterPro" id="IPR036291">
    <property type="entry name" value="NAD(P)-bd_dom_sf"/>
</dbReference>
<dbReference type="PANTHER" id="PTHR24320">
    <property type="entry name" value="RETINOL DEHYDROGENASE"/>
    <property type="match status" value="1"/>
</dbReference>
<gene>
    <name evidence="4" type="ORF">JOC58_000253</name>
</gene>
<dbReference type="EMBL" id="JAVDQH010000001">
    <property type="protein sequence ID" value="MDR6242369.1"/>
    <property type="molecule type" value="Genomic_DNA"/>
</dbReference>
<dbReference type="NCBIfam" id="NF004513">
    <property type="entry name" value="PRK05854.1"/>
    <property type="match status" value="1"/>
</dbReference>
<evidence type="ECO:0000313" key="4">
    <source>
        <dbReference type="EMBL" id="MDR6242369.1"/>
    </source>
</evidence>
<dbReference type="CDD" id="cd05327">
    <property type="entry name" value="retinol-DH_like_SDR_c_like"/>
    <property type="match status" value="1"/>
</dbReference>
<dbReference type="PANTHER" id="PTHR24320:SF148">
    <property type="entry name" value="NAD(P)-BINDING ROSSMANN-FOLD SUPERFAMILY PROTEIN"/>
    <property type="match status" value="1"/>
</dbReference>
<sequence>MYKQWTADMIPDLTDKRIVITGGSGGLGLETARALVAHHANVVLAVRNLEKGHQAAAGLLREYPQARVEVMQLDLADLQSVRAFSETFLQRYTSLDVLINNAGVMVPPFSRTKDGFELQFGSNHLGHFALTGLLLPVLLDTPSSRIVTLSSIAARSGYIYFNNLNAQIGYSAMKFYGQSKLANLLFARELQKRLQETGASTISIAAHPGVSNTNLISRGSGKQAGKAASFVWGLLSQPADMGALPTLYAAVEPSLRGGEYIGPDGKGSRKGYPHLDRSFEHKYNDSTASKLWRVSEEMTGVQFPFRQPEAVQE</sequence>